<evidence type="ECO:0000313" key="4">
    <source>
        <dbReference type="Proteomes" id="UP000293874"/>
    </source>
</evidence>
<feature type="domain" description="Secretion system C-terminal sorting" evidence="1">
    <location>
        <begin position="1020"/>
        <end position="1083"/>
    </location>
</feature>
<dbReference type="AlphaFoldDB" id="A0A4Q7MSJ4"/>
<dbReference type="PANTHER" id="PTHR42754:SF1">
    <property type="entry name" value="LIPOPROTEIN"/>
    <property type="match status" value="1"/>
</dbReference>
<dbReference type="EMBL" id="SGXA01000002">
    <property type="protein sequence ID" value="RZS71782.1"/>
    <property type="molecule type" value="Genomic_DNA"/>
</dbReference>
<gene>
    <name evidence="3" type="ORF">EV199_3693</name>
</gene>
<accession>A0A4Q7MSJ4</accession>
<organism evidence="3 4">
    <name type="scientific">Pseudobacter ginsenosidimutans</name>
    <dbReference type="NCBI Taxonomy" id="661488"/>
    <lineage>
        <taxon>Bacteria</taxon>
        <taxon>Pseudomonadati</taxon>
        <taxon>Bacteroidota</taxon>
        <taxon>Chitinophagia</taxon>
        <taxon>Chitinophagales</taxon>
        <taxon>Chitinophagaceae</taxon>
        <taxon>Pseudobacter</taxon>
    </lineage>
</organism>
<dbReference type="OrthoDB" id="9811934at2"/>
<dbReference type="NCBIfam" id="TIGR04183">
    <property type="entry name" value="Por_Secre_tail"/>
    <property type="match status" value="1"/>
</dbReference>
<dbReference type="SUPFAM" id="SSF50998">
    <property type="entry name" value="Quinoprotein alcohol dehydrogenase-like"/>
    <property type="match status" value="1"/>
</dbReference>
<reference evidence="3 4" key="1">
    <citation type="submission" date="2019-02" db="EMBL/GenBank/DDBJ databases">
        <title>Genomic Encyclopedia of Type Strains, Phase IV (KMG-IV): sequencing the most valuable type-strain genomes for metagenomic binning, comparative biology and taxonomic classification.</title>
        <authorList>
            <person name="Goeker M."/>
        </authorList>
    </citation>
    <scope>NUCLEOTIDE SEQUENCE [LARGE SCALE GENOMIC DNA]</scope>
    <source>
        <strain evidence="3 4">DSM 18116</strain>
    </source>
</reference>
<evidence type="ECO:0000259" key="2">
    <source>
        <dbReference type="Pfam" id="PF24595"/>
    </source>
</evidence>
<dbReference type="RefSeq" id="WP_130542256.1">
    <property type="nucleotide sequence ID" value="NZ_CP042431.1"/>
</dbReference>
<name>A0A4Q7MSJ4_9BACT</name>
<dbReference type="InterPro" id="IPR026444">
    <property type="entry name" value="Secre_tail"/>
</dbReference>
<keyword evidence="4" id="KW-1185">Reference proteome</keyword>
<dbReference type="InterPro" id="IPR055353">
    <property type="entry name" value="DUF7619"/>
</dbReference>
<dbReference type="Pfam" id="PF24595">
    <property type="entry name" value="DUF7619"/>
    <property type="match status" value="1"/>
</dbReference>
<dbReference type="Pfam" id="PF18962">
    <property type="entry name" value="Por_Secre_tail"/>
    <property type="match status" value="1"/>
</dbReference>
<dbReference type="NCBIfam" id="TIGR01451">
    <property type="entry name" value="B_ant_repeat"/>
    <property type="match status" value="1"/>
</dbReference>
<dbReference type="PANTHER" id="PTHR42754">
    <property type="entry name" value="ENDOGLUCANASE"/>
    <property type="match status" value="1"/>
</dbReference>
<dbReference type="Proteomes" id="UP000293874">
    <property type="component" value="Unassembled WGS sequence"/>
</dbReference>
<proteinExistence type="predicted"/>
<feature type="domain" description="DUF7619" evidence="2">
    <location>
        <begin position="685"/>
        <end position="808"/>
    </location>
</feature>
<comment type="caution">
    <text evidence="3">The sequence shown here is derived from an EMBL/GenBank/DDBJ whole genome shotgun (WGS) entry which is preliminary data.</text>
</comment>
<sequence>MRFKILLLIISCVGTLNAQLPYGIKWQKNYGGSNVDKAWDLLPLSDSGHLLIGHSFSNDGDVSGHHGSTNTADGWIFRLDANHNIIWQKSAGGSGNDYLTNVIKARDGNYVAIGNSTSGDDDLPGNFGGADIWAIKFDLNGSIIWSKHYGGSGQDSANTIIQLPSGEFMIAGSSKSLDGQVNATNTSAFSIWNFRITENGDFISGLVMGNIEGEYPNHGEDLKILPDGNIIMSVLPATTSVEGAEFPTGMLPTVWLVKLTPQGAVIWKKEADPGNLSRYEPLFCASIQTTTFGITLVESGDMGPMGHDNRAFLMSLLNFDGSNTGLKKFFFYGFDDAGLAGNQSVIVSNRGTVGLSDSSILAAGYYKKRFDASSDFYREDAFLARKNFSKTTPEPLPVFFGGSNEDAFAAVKRDVGSHFVAAGYSASSDGDLTGNHGAFDAWIVGLTDSVNIQKNYIKGRVFLDHNNNQAYDAGDQLFSQLKVKSSKTGLQIISIPYDGYFTNEVDTGNFVSSVMATPFYSVHPVSHNSAFGNYGNEDNVDFAVTLITGLRDYKVSLISLNLDLIPAYEVLYHAIVSNKGTDTMKNQMAVMVKDSRFELVMANPEPAYQSGDTLKWLINSLVPDSTFKAELIFYTAQPPILNLGDTVINSFEVDSMQDLTPFDNMVRLSEKVAPYLEDNGIIADFGESMPLSEYERGDYLSYTIHFQNTGSDTSFNVLILDTLNNKFDPQSLEMISASHPYQLSLVNNNVYQWKFSGIGLVDSGRNAQFSRGSVSFRVKPSPGLNIGSELTNSASIYFDDKLPVRTTHKITISASKPPIPQISGIHSSYCKNDGIKTASIENLSTAGGGTTAEVLINGAATSLAGNQFSFNPSTLNNGANTIKVSFSNSAGISSKEINLDIFVPVTPALDVSASAITVTEQSPAVTISVANPVHAGSDPLYTFAKDKSFTNIIQAYSVSTSITMQPSALTVGENKIYVKMESSETCYTDKYAIDSILIVKSTPTGIADPDFPASNINIGPNPFTSIINISGLQRSKSYLLTIVNASGTVLWKRKVSNTNTYIIQSNGFTTGVYWLHITDEKNKRPLGTMSLYHQQ</sequence>
<dbReference type="InterPro" id="IPR011047">
    <property type="entry name" value="Quinoprotein_ADH-like_sf"/>
</dbReference>
<evidence type="ECO:0000313" key="3">
    <source>
        <dbReference type="EMBL" id="RZS71782.1"/>
    </source>
</evidence>
<evidence type="ECO:0000259" key="1">
    <source>
        <dbReference type="Pfam" id="PF18962"/>
    </source>
</evidence>
<dbReference type="InterPro" id="IPR047589">
    <property type="entry name" value="DUF11_rpt"/>
</dbReference>
<protein>
    <submittedName>
        <fullName evidence="3">Putative repeat protein (TIGR01451 family)/predicted secreted protein (Por secretion system target)</fullName>
    </submittedName>
</protein>